<dbReference type="PANTHER" id="PTHR43201">
    <property type="entry name" value="ACYL-COA SYNTHETASE"/>
    <property type="match status" value="1"/>
</dbReference>
<dbReference type="InterPro" id="IPR020845">
    <property type="entry name" value="AMP-binding_CS"/>
</dbReference>
<dbReference type="Gene3D" id="3.40.50.12780">
    <property type="entry name" value="N-terminal domain of ligase-like"/>
    <property type="match status" value="1"/>
</dbReference>
<dbReference type="GO" id="GO:0031956">
    <property type="term" value="F:medium-chain fatty acid-CoA ligase activity"/>
    <property type="evidence" value="ECO:0007669"/>
    <property type="project" value="TreeGrafter"/>
</dbReference>
<dbReference type="InterPro" id="IPR025110">
    <property type="entry name" value="AMP-bd_C"/>
</dbReference>
<dbReference type="SUPFAM" id="SSF56801">
    <property type="entry name" value="Acetyl-CoA synthetase-like"/>
    <property type="match status" value="1"/>
</dbReference>
<dbReference type="Gene3D" id="3.30.300.30">
    <property type="match status" value="1"/>
</dbReference>
<evidence type="ECO:0000256" key="1">
    <source>
        <dbReference type="ARBA" id="ARBA00006432"/>
    </source>
</evidence>
<name>A0A370GDF5_9NOCA</name>
<feature type="domain" description="AMP-dependent synthetase/ligase" evidence="3">
    <location>
        <begin position="71"/>
        <end position="428"/>
    </location>
</feature>
<evidence type="ECO:0000313" key="5">
    <source>
        <dbReference type="EMBL" id="RDI41727.1"/>
    </source>
</evidence>
<dbReference type="STRING" id="1210089.GCA_001613165_07722"/>
<dbReference type="Pfam" id="PF00501">
    <property type="entry name" value="AMP-binding"/>
    <property type="match status" value="1"/>
</dbReference>
<evidence type="ECO:0000259" key="3">
    <source>
        <dbReference type="Pfam" id="PF00501"/>
    </source>
</evidence>
<dbReference type="InterPro" id="IPR045851">
    <property type="entry name" value="AMP-bd_C_sf"/>
</dbReference>
<keyword evidence="6" id="KW-1185">Reference proteome</keyword>
<dbReference type="CDD" id="cd04433">
    <property type="entry name" value="AFD_class_I"/>
    <property type="match status" value="1"/>
</dbReference>
<dbReference type="AlphaFoldDB" id="A0A370GDF5"/>
<reference evidence="5 6" key="1">
    <citation type="submission" date="2018-07" db="EMBL/GenBank/DDBJ databases">
        <title>Genomic Encyclopedia of Type Strains, Phase IV (KMG-IV): sequencing the most valuable type-strain genomes for metagenomic binning, comparative biology and taxonomic classification.</title>
        <authorList>
            <person name="Goeker M."/>
        </authorList>
    </citation>
    <scope>NUCLEOTIDE SEQUENCE [LARGE SCALE GENOMIC DNA]</scope>
    <source>
        <strain evidence="5 6">DSM 44952</strain>
    </source>
</reference>
<dbReference type="GO" id="GO:0006631">
    <property type="term" value="P:fatty acid metabolic process"/>
    <property type="evidence" value="ECO:0007669"/>
    <property type="project" value="TreeGrafter"/>
</dbReference>
<dbReference type="PANTHER" id="PTHR43201:SF5">
    <property type="entry name" value="MEDIUM-CHAIN ACYL-COA LIGASE ACSF2, MITOCHONDRIAL"/>
    <property type="match status" value="1"/>
</dbReference>
<dbReference type="OrthoDB" id="56621at2"/>
<comment type="similarity">
    <text evidence="1">Belongs to the ATP-dependent AMP-binding enzyme family.</text>
</comment>
<dbReference type="PROSITE" id="PS00455">
    <property type="entry name" value="AMP_BINDING"/>
    <property type="match status" value="1"/>
</dbReference>
<protein>
    <submittedName>
        <fullName evidence="5">Fatty-acyl-CoA synthase</fullName>
    </submittedName>
</protein>
<proteinExistence type="inferred from homology"/>
<dbReference type="FunFam" id="3.30.300.30:FF:000008">
    <property type="entry name" value="2,3-dihydroxybenzoate-AMP ligase"/>
    <property type="match status" value="1"/>
</dbReference>
<dbReference type="InterPro" id="IPR042099">
    <property type="entry name" value="ANL_N_sf"/>
</dbReference>
<gene>
    <name evidence="5" type="ORF">DFR68_1316</name>
</gene>
<dbReference type="Proteomes" id="UP000255355">
    <property type="component" value="Unassembled WGS sequence"/>
</dbReference>
<accession>A0A370GDF5</accession>
<evidence type="ECO:0000256" key="2">
    <source>
        <dbReference type="ARBA" id="ARBA00022598"/>
    </source>
</evidence>
<sequence length="564" mass="61485">MRAVSHAGRVEVVEVTSILQQVQRRAVHTVEALRGLNVLRERGFTDPRNPMETLRVAKEGRLLGPQATMVRHAARIWPDRVAVIDERTTLTYRQLDEQSSALAHGLRSMGITAGTVVGILARDHCGLLLAMVGAAKAGARIALMNTGFAKPQFAEVCERENVKAVLHDSEFVGLLDALPPELPRILTWVDEEHELPSGATTVDELIGANPRTPLPLPEKPGGFVILTSGTTGLPKGAPRDKVAVLATVQMADRIPFPQQGTMMIVSPIFHSTGHATWLVGGSLGNAIVTTRRFDAETTLRKIAEHRVDMLVAVPTMLHRMVELGPEIRAKYDLSSLKSIVLAGSALSPELTVRATEAFGHVLYNLYGSTECAIATVAQPRDLAIAPGNAGRAPVTCEVALFDDDGRRIRDKHVTGRIFIRSGSPFKGYTDGRHKELIGEYMSSGDVGHFDEHGLLFVDGRDDDMIVSGGENVFPQEVENLLLERADIFDAAVVGVDDVEFGKRLRAFIVPEPGVTLDGEEIKAYVKGTLARYKVPRDVVFLDDLPRNATGKLLRRVLIDYPVTQ</sequence>
<dbReference type="Pfam" id="PF13193">
    <property type="entry name" value="AMP-binding_C"/>
    <property type="match status" value="1"/>
</dbReference>
<keyword evidence="2" id="KW-0436">Ligase</keyword>
<feature type="domain" description="AMP-binding enzyme C-terminal" evidence="4">
    <location>
        <begin position="476"/>
        <end position="551"/>
    </location>
</feature>
<comment type="caution">
    <text evidence="5">The sequence shown here is derived from an EMBL/GenBank/DDBJ whole genome shotgun (WGS) entry which is preliminary data.</text>
</comment>
<dbReference type="InterPro" id="IPR000873">
    <property type="entry name" value="AMP-dep_synth/lig_dom"/>
</dbReference>
<dbReference type="EMBL" id="QQAZ01000031">
    <property type="protein sequence ID" value="RDI41727.1"/>
    <property type="molecule type" value="Genomic_DNA"/>
</dbReference>
<evidence type="ECO:0000313" key="6">
    <source>
        <dbReference type="Proteomes" id="UP000255355"/>
    </source>
</evidence>
<evidence type="ECO:0000259" key="4">
    <source>
        <dbReference type="Pfam" id="PF13193"/>
    </source>
</evidence>
<organism evidence="5 6">
    <name type="scientific">Nocardia mexicana</name>
    <dbReference type="NCBI Taxonomy" id="279262"/>
    <lineage>
        <taxon>Bacteria</taxon>
        <taxon>Bacillati</taxon>
        <taxon>Actinomycetota</taxon>
        <taxon>Actinomycetes</taxon>
        <taxon>Mycobacteriales</taxon>
        <taxon>Nocardiaceae</taxon>
        <taxon>Nocardia</taxon>
    </lineage>
</organism>
<dbReference type="RefSeq" id="WP_068032054.1">
    <property type="nucleotide sequence ID" value="NZ_QQAZ01000031.1"/>
</dbReference>